<reference evidence="5 6" key="1">
    <citation type="submission" date="2019-03" db="EMBL/GenBank/DDBJ databases">
        <title>Genomic Encyclopedia of Type Strains, Phase IV (KMG-IV): sequencing the most valuable type-strain genomes for metagenomic binning, comparative biology and taxonomic classification.</title>
        <authorList>
            <person name="Goeker M."/>
        </authorList>
    </citation>
    <scope>NUCLEOTIDE SEQUENCE [LARGE SCALE GENOMIC DNA]</scope>
    <source>
        <strain evidence="5 6">DSM 45361</strain>
    </source>
</reference>
<name>A0A4R6S4N3_LABRH</name>
<keyword evidence="6" id="KW-1185">Reference proteome</keyword>
<sequence>MADLGFKGNTVRRLREVHVVAAELGVAQGVGWAPAHHGELLQGTFADDGTTSERRTYRALVTLPLPHLGSRAVFHPSQDHWGVIGTPELAKVRRAAVRALREFGGRPGTAKGGQIEITSDVPRGIGMGSSTSDVTATIRAVADYHGVFLTPEEVGRLAVAAECASDSIMIDDRVVLFAHRDGRVLETFGPALPPMIVLGCDTDPGREVDTLAMRPAEHDDHEVAVFGVLRAALRRAIALGDVGLLGRVATASTVLNERYLPKPRLAELHALLRKHGGCGIQVAHSGTVAGLIFPPDARDAALRCRDAVRAMGLPITCLIGLDETTTEREMVTA</sequence>
<dbReference type="InterPro" id="IPR020568">
    <property type="entry name" value="Ribosomal_Su5_D2-typ_SF"/>
</dbReference>
<protein>
    <submittedName>
        <fullName evidence="5">Threonine kinase</fullName>
    </submittedName>
</protein>
<dbReference type="Gene3D" id="3.30.230.10">
    <property type="match status" value="1"/>
</dbReference>
<dbReference type="GO" id="GO:0016301">
    <property type="term" value="F:kinase activity"/>
    <property type="evidence" value="ECO:0007669"/>
    <property type="project" value="UniProtKB-KW"/>
</dbReference>
<comment type="caution">
    <text evidence="5">The sequence shown here is derived from an EMBL/GenBank/DDBJ whole genome shotgun (WGS) entry which is preliminary data.</text>
</comment>
<evidence type="ECO:0000313" key="6">
    <source>
        <dbReference type="Proteomes" id="UP000295444"/>
    </source>
</evidence>
<dbReference type="InterPro" id="IPR012363">
    <property type="entry name" value="PduX"/>
</dbReference>
<keyword evidence="2 5" id="KW-0418">Kinase</keyword>
<evidence type="ECO:0000259" key="3">
    <source>
        <dbReference type="Pfam" id="PF00288"/>
    </source>
</evidence>
<feature type="domain" description="GHMP kinase C-terminal" evidence="4">
    <location>
        <begin position="234"/>
        <end position="303"/>
    </location>
</feature>
<dbReference type="EMBL" id="SNXZ01000006">
    <property type="protein sequence ID" value="TDP94067.1"/>
    <property type="molecule type" value="Genomic_DNA"/>
</dbReference>
<organism evidence="5 6">
    <name type="scientific">Labedaea rhizosphaerae</name>
    <dbReference type="NCBI Taxonomy" id="598644"/>
    <lineage>
        <taxon>Bacteria</taxon>
        <taxon>Bacillati</taxon>
        <taxon>Actinomycetota</taxon>
        <taxon>Actinomycetes</taxon>
        <taxon>Pseudonocardiales</taxon>
        <taxon>Pseudonocardiaceae</taxon>
        <taxon>Labedaea</taxon>
    </lineage>
</organism>
<dbReference type="PIRSF" id="PIRSF033887">
    <property type="entry name" value="PduX"/>
    <property type="match status" value="1"/>
</dbReference>
<evidence type="ECO:0000313" key="5">
    <source>
        <dbReference type="EMBL" id="TDP94067.1"/>
    </source>
</evidence>
<evidence type="ECO:0000256" key="2">
    <source>
        <dbReference type="ARBA" id="ARBA00022777"/>
    </source>
</evidence>
<feature type="domain" description="GHMP kinase N-terminal" evidence="3">
    <location>
        <begin position="92"/>
        <end position="163"/>
    </location>
</feature>
<dbReference type="RefSeq" id="WP_133853031.1">
    <property type="nucleotide sequence ID" value="NZ_SNXZ01000006.1"/>
</dbReference>
<dbReference type="InterPro" id="IPR014721">
    <property type="entry name" value="Ribsml_uS5_D2-typ_fold_subgr"/>
</dbReference>
<dbReference type="Pfam" id="PF08544">
    <property type="entry name" value="GHMP_kinases_C"/>
    <property type="match status" value="1"/>
</dbReference>
<accession>A0A4R6S4N3</accession>
<dbReference type="GO" id="GO:0005524">
    <property type="term" value="F:ATP binding"/>
    <property type="evidence" value="ECO:0007669"/>
    <property type="project" value="InterPro"/>
</dbReference>
<dbReference type="Pfam" id="PF00288">
    <property type="entry name" value="GHMP_kinases_N"/>
    <property type="match status" value="1"/>
</dbReference>
<dbReference type="OrthoDB" id="7298003at2"/>
<keyword evidence="1" id="KW-0808">Transferase</keyword>
<evidence type="ECO:0000256" key="1">
    <source>
        <dbReference type="ARBA" id="ARBA00022679"/>
    </source>
</evidence>
<dbReference type="InterPro" id="IPR013750">
    <property type="entry name" value="GHMP_kinase_C_dom"/>
</dbReference>
<dbReference type="InterPro" id="IPR006204">
    <property type="entry name" value="GHMP_kinase_N_dom"/>
</dbReference>
<proteinExistence type="predicted"/>
<gene>
    <name evidence="5" type="ORF">EV186_106461</name>
</gene>
<evidence type="ECO:0000259" key="4">
    <source>
        <dbReference type="Pfam" id="PF08544"/>
    </source>
</evidence>
<dbReference type="SUPFAM" id="SSF54211">
    <property type="entry name" value="Ribosomal protein S5 domain 2-like"/>
    <property type="match status" value="1"/>
</dbReference>
<dbReference type="Proteomes" id="UP000295444">
    <property type="component" value="Unassembled WGS sequence"/>
</dbReference>
<dbReference type="AlphaFoldDB" id="A0A4R6S4N3"/>